<feature type="region of interest" description="Disordered" evidence="1">
    <location>
        <begin position="121"/>
        <end position="153"/>
    </location>
</feature>
<organism evidence="3 4">
    <name type="scientific">Durusdinium trenchii</name>
    <dbReference type="NCBI Taxonomy" id="1381693"/>
    <lineage>
        <taxon>Eukaryota</taxon>
        <taxon>Sar</taxon>
        <taxon>Alveolata</taxon>
        <taxon>Dinophyceae</taxon>
        <taxon>Suessiales</taxon>
        <taxon>Symbiodiniaceae</taxon>
        <taxon>Durusdinium</taxon>
    </lineage>
</organism>
<dbReference type="Pfam" id="PF07707">
    <property type="entry name" value="BACK"/>
    <property type="match status" value="1"/>
</dbReference>
<evidence type="ECO:0000313" key="3">
    <source>
        <dbReference type="EMBL" id="CAK9064653.1"/>
    </source>
</evidence>
<accession>A0ABP0NML4</accession>
<feature type="domain" description="BACK" evidence="2">
    <location>
        <begin position="328"/>
        <end position="381"/>
    </location>
</feature>
<sequence>MVGEQASEATASAGPSHPMPSYQAPTQPSEQLQMPQPQMPQIQQLPPQGGQMLQGQIPQGQLPQGQMPQGQMPMQMVLMPVAMAPMGQGAPCSGYAAPAPAPVPELPVRQPDRGARWPAAAPVPAGPMPQNTVTVTSATVPSPMPQGPPTVPQPQTLTRAFSVKSGFFRVHWTVDGRKLRGNEKQTVSPPFELSFGPKFPSVTFKMMIYPEMVNEGKGGSCFRRSFCYVQIKCEAELEESVAWVSFRISIGSGSKTVGPRGPRYHNFSQSAVTGLEDRRWGSAVGIRDILCAMLDTTDETKTARDVETSLAALLGAGCEKKLLPGCEELRWEELPVGLVESILRQDDLPIASEAEVLTLIAKWIGDKRKQEDVTRLLRCFRKGDNVRVRIADIAALMQALGWDIFSDKVPRKGASVWDPNFAIHREGAGTAQSGPESGERKEGNNVEIIHQMGPKDLMQQEPGWAYPGAHRCRVTLTSTSWSHRERRLLRGGPGQAAALQKRAFEYSPSKPAERSPSPPPSLQVRRPPVDTFETFDIAPMSDGSEQSFLGGAVIRNLTQDKIDHELVDHQVICGVSSGYQRHGMRISQCDKKAIYLVEAISRALLVSLSFAPQLQNVAVDVVTAVLRIRSV</sequence>
<dbReference type="EMBL" id="CAXAMM010029413">
    <property type="protein sequence ID" value="CAK9064653.1"/>
    <property type="molecule type" value="Genomic_DNA"/>
</dbReference>
<evidence type="ECO:0000256" key="1">
    <source>
        <dbReference type="SAM" id="MobiDB-lite"/>
    </source>
</evidence>
<reference evidence="3 4" key="1">
    <citation type="submission" date="2024-02" db="EMBL/GenBank/DDBJ databases">
        <authorList>
            <person name="Chen Y."/>
            <person name="Shah S."/>
            <person name="Dougan E. K."/>
            <person name="Thang M."/>
            <person name="Chan C."/>
        </authorList>
    </citation>
    <scope>NUCLEOTIDE SEQUENCE [LARGE SCALE GENOMIC DNA]</scope>
</reference>
<dbReference type="Proteomes" id="UP001642464">
    <property type="component" value="Unassembled WGS sequence"/>
</dbReference>
<name>A0ABP0NML4_9DINO</name>
<comment type="caution">
    <text evidence="3">The sequence shown here is derived from an EMBL/GenBank/DDBJ whole genome shotgun (WGS) entry which is preliminary data.</text>
</comment>
<keyword evidence="4" id="KW-1185">Reference proteome</keyword>
<dbReference type="InterPro" id="IPR011705">
    <property type="entry name" value="BACK"/>
</dbReference>
<protein>
    <recommendedName>
        <fullName evidence="2">BACK domain-containing protein</fullName>
    </recommendedName>
</protein>
<gene>
    <name evidence="3" type="ORF">SCF082_LOCUS33249</name>
</gene>
<evidence type="ECO:0000313" key="4">
    <source>
        <dbReference type="Proteomes" id="UP001642464"/>
    </source>
</evidence>
<evidence type="ECO:0000259" key="2">
    <source>
        <dbReference type="Pfam" id="PF07707"/>
    </source>
</evidence>
<proteinExistence type="predicted"/>
<feature type="compositionally biased region" description="Low complexity" evidence="1">
    <location>
        <begin position="31"/>
        <end position="69"/>
    </location>
</feature>
<feature type="region of interest" description="Disordered" evidence="1">
    <location>
        <begin position="506"/>
        <end position="528"/>
    </location>
</feature>
<feature type="compositionally biased region" description="Low complexity" evidence="1">
    <location>
        <begin position="121"/>
        <end position="141"/>
    </location>
</feature>
<feature type="region of interest" description="Disordered" evidence="1">
    <location>
        <begin position="1"/>
        <end position="69"/>
    </location>
</feature>
<feature type="compositionally biased region" description="Pro residues" evidence="1">
    <location>
        <begin position="142"/>
        <end position="152"/>
    </location>
</feature>